<dbReference type="SUPFAM" id="SSF49899">
    <property type="entry name" value="Concanavalin A-like lectins/glucanases"/>
    <property type="match status" value="1"/>
</dbReference>
<dbReference type="InterPro" id="IPR041542">
    <property type="entry name" value="GH43_C2"/>
</dbReference>
<feature type="region of interest" description="Disordered" evidence="6">
    <location>
        <begin position="29"/>
        <end position="48"/>
    </location>
</feature>
<keyword evidence="3" id="KW-0326">Glycosidase</keyword>
<feature type="compositionally biased region" description="Polar residues" evidence="6">
    <location>
        <begin position="29"/>
        <end position="38"/>
    </location>
</feature>
<organism evidence="9 10">
    <name type="scientific">Jiangella aurantiaca</name>
    <dbReference type="NCBI Taxonomy" id="2530373"/>
    <lineage>
        <taxon>Bacteria</taxon>
        <taxon>Bacillati</taxon>
        <taxon>Actinomycetota</taxon>
        <taxon>Actinomycetes</taxon>
        <taxon>Jiangellales</taxon>
        <taxon>Jiangellaceae</taxon>
        <taxon>Jiangella</taxon>
    </lineage>
</organism>
<dbReference type="Gene3D" id="2.115.10.20">
    <property type="entry name" value="Glycosyl hydrolase domain, family 43"/>
    <property type="match status" value="1"/>
</dbReference>
<gene>
    <name evidence="9" type="ORF">E1262_06285</name>
</gene>
<dbReference type="InterPro" id="IPR006710">
    <property type="entry name" value="Glyco_hydro_43"/>
</dbReference>
<evidence type="ECO:0000256" key="6">
    <source>
        <dbReference type="SAM" id="MobiDB-lite"/>
    </source>
</evidence>
<dbReference type="Gene3D" id="2.60.120.200">
    <property type="match status" value="1"/>
</dbReference>
<evidence type="ECO:0000256" key="4">
    <source>
        <dbReference type="PIRSR" id="PIRSR606710-1"/>
    </source>
</evidence>
<proteinExistence type="inferred from homology"/>
<sequence length="784" mass="84412">MRWRSARTRTAVALAATCLVSAGIVPAQASNQERSPSSPAHGEPTYTNPVSAGVVDTFPDPAVIRGKDGAWYAYGTQNPIFNSIGEQGEHILPILRSEDLADWTYVGDVIPGATPATWQSSSRAWAPDIRYVNGEYLLTYGLSTGGLALAMAPTPTGPWTHHDELIVPSAPVEGCPTGNIDQSLFTDDDGTLYLYWGSYDLICVSELSADGTELIGPVTQVAQGRRMEGGYVVRHGEYYYLMYSDAGCCEGESSGYTVKVGRGDNPRGPFVDDRGIDLMAESSKGGIVLASNGNRFTGPGHHSVVTDLAGQDWMVYHAIPRDDADFPPFTGPGGGTLRLSKRPLMIDRLDWINGWPVVNAGAGPSEGPRPAPVTSGFVTTTFADASLDHWVPDGDVSLANDLDTGRHIRLDDATLTSRANGTGDLRAQADLRLVDTDSAAGLAIGVARRSRAAAWIDRAAGELRVEVTKDRRTETVAAPLPDEFRYDTWHVMTLDWRRGVLTAAVSADNILEPLATVSVDAPPGARASGPVAVFADGVADADNISLVRLASPVTERVDEPAPDRLLADFSDEFDGALEPGTEGSAWSWVRGPAPGARVEDGAFVFPTQAAELYLAGNTASVLLRDAPDGDYMVETRLRFDGTRVNQQAGLILYENDDRFVKLVHSHLGLARRPGSVADQVEFTREGPRPTTTPPTAVYASPMWGAAPAETTWFRLYVREDVANAEYEVRMASSTDGEKWDWGGVWTLPRRADLRIGVISMNTAGATAQFDYVRTYAVDRPNRAP</sequence>
<dbReference type="InterPro" id="IPR013320">
    <property type="entry name" value="ConA-like_dom_sf"/>
</dbReference>
<dbReference type="OrthoDB" id="9759709at2"/>
<protein>
    <submittedName>
        <fullName evidence="9">Arabinan endo-1,5-alpha-L-arabinosidase</fullName>
    </submittedName>
</protein>
<dbReference type="Pfam" id="PF17851">
    <property type="entry name" value="GH43_C2"/>
    <property type="match status" value="1"/>
</dbReference>
<evidence type="ECO:0000313" key="9">
    <source>
        <dbReference type="EMBL" id="TDD71226.1"/>
    </source>
</evidence>
<evidence type="ECO:0000256" key="5">
    <source>
        <dbReference type="PIRSR" id="PIRSR606710-2"/>
    </source>
</evidence>
<feature type="signal peptide" evidence="7">
    <location>
        <begin position="1"/>
        <end position="29"/>
    </location>
</feature>
<dbReference type="SUPFAM" id="SSF75005">
    <property type="entry name" value="Arabinanase/levansucrase/invertase"/>
    <property type="match status" value="1"/>
</dbReference>
<reference evidence="9 10" key="1">
    <citation type="submission" date="2019-02" db="EMBL/GenBank/DDBJ databases">
        <title>Draft genome sequences of novel Actinobacteria.</title>
        <authorList>
            <person name="Sahin N."/>
            <person name="Ay H."/>
            <person name="Saygin H."/>
        </authorList>
    </citation>
    <scope>NUCLEOTIDE SEQUENCE [LARGE SCALE GENOMIC DNA]</scope>
    <source>
        <strain evidence="9 10">8K307</strain>
    </source>
</reference>
<dbReference type="GO" id="GO:0004553">
    <property type="term" value="F:hydrolase activity, hydrolyzing O-glycosyl compounds"/>
    <property type="evidence" value="ECO:0007669"/>
    <property type="project" value="InterPro"/>
</dbReference>
<dbReference type="GO" id="GO:0005975">
    <property type="term" value="P:carbohydrate metabolic process"/>
    <property type="evidence" value="ECO:0007669"/>
    <property type="project" value="InterPro"/>
</dbReference>
<accession>A0A4R5AIF0</accession>
<evidence type="ECO:0000256" key="2">
    <source>
        <dbReference type="ARBA" id="ARBA00022801"/>
    </source>
</evidence>
<dbReference type="AlphaFoldDB" id="A0A4R5AIF0"/>
<feature type="site" description="Important for catalytic activity, responsible for pKa modulation of the active site Glu and correct orientation of both the proton donor and substrate" evidence="5">
    <location>
        <position position="181"/>
    </location>
</feature>
<keyword evidence="7" id="KW-0732">Signal</keyword>
<dbReference type="Proteomes" id="UP000295217">
    <property type="component" value="Unassembled WGS sequence"/>
</dbReference>
<feature type="active site" description="Proton donor" evidence="4">
    <location>
        <position position="228"/>
    </location>
</feature>
<dbReference type="PANTHER" id="PTHR42812:SF5">
    <property type="entry name" value="ENDO-ARABINASE"/>
    <property type="match status" value="1"/>
</dbReference>
<comment type="caution">
    <text evidence="9">The sequence shown here is derived from an EMBL/GenBank/DDBJ whole genome shotgun (WGS) entry which is preliminary data.</text>
</comment>
<dbReference type="EMBL" id="SMLB01000006">
    <property type="protein sequence ID" value="TDD71226.1"/>
    <property type="molecule type" value="Genomic_DNA"/>
</dbReference>
<name>A0A4R5AIF0_9ACTN</name>
<evidence type="ECO:0000256" key="3">
    <source>
        <dbReference type="ARBA" id="ARBA00023295"/>
    </source>
</evidence>
<comment type="similarity">
    <text evidence="1">Belongs to the glycosyl hydrolase 43 family.</text>
</comment>
<dbReference type="Pfam" id="PF04616">
    <property type="entry name" value="Glyco_hydro_43"/>
    <property type="match status" value="1"/>
</dbReference>
<dbReference type="PANTHER" id="PTHR42812">
    <property type="entry name" value="BETA-XYLOSIDASE"/>
    <property type="match status" value="1"/>
</dbReference>
<evidence type="ECO:0000259" key="8">
    <source>
        <dbReference type="Pfam" id="PF17851"/>
    </source>
</evidence>
<feature type="domain" description="Beta-xylosidase C-terminal Concanavalin A-like" evidence="8">
    <location>
        <begin position="585"/>
        <end position="727"/>
    </location>
</feature>
<feature type="active site" description="Proton acceptor" evidence="4">
    <location>
        <position position="60"/>
    </location>
</feature>
<dbReference type="CDD" id="cd18616">
    <property type="entry name" value="GH43_ABN-like"/>
    <property type="match status" value="1"/>
</dbReference>
<dbReference type="InterPro" id="IPR051795">
    <property type="entry name" value="Glycosyl_Hydrlase_43"/>
</dbReference>
<evidence type="ECO:0000313" key="10">
    <source>
        <dbReference type="Proteomes" id="UP000295217"/>
    </source>
</evidence>
<keyword evidence="2" id="KW-0378">Hydrolase</keyword>
<dbReference type="InterPro" id="IPR023296">
    <property type="entry name" value="Glyco_hydro_beta-prop_sf"/>
</dbReference>
<feature type="chain" id="PRO_5020839439" evidence="7">
    <location>
        <begin position="30"/>
        <end position="784"/>
    </location>
</feature>
<evidence type="ECO:0000256" key="7">
    <source>
        <dbReference type="SAM" id="SignalP"/>
    </source>
</evidence>
<evidence type="ECO:0000256" key="1">
    <source>
        <dbReference type="ARBA" id="ARBA00009865"/>
    </source>
</evidence>
<keyword evidence="10" id="KW-1185">Reference proteome</keyword>